<evidence type="ECO:0000313" key="2">
    <source>
        <dbReference type="Proteomes" id="UP000289216"/>
    </source>
</evidence>
<dbReference type="EMBL" id="SBAP01000020">
    <property type="protein sequence ID" value="RXZ68995.1"/>
    <property type="molecule type" value="Genomic_DNA"/>
</dbReference>
<dbReference type="InterPro" id="IPR010633">
    <property type="entry name" value="Phage_lambda_GpZ"/>
</dbReference>
<organism evidence="1 2">
    <name type="scientific">Fusobacterium necrophorum</name>
    <dbReference type="NCBI Taxonomy" id="859"/>
    <lineage>
        <taxon>Bacteria</taxon>
        <taxon>Fusobacteriati</taxon>
        <taxon>Fusobacteriota</taxon>
        <taxon>Fusobacteriia</taxon>
        <taxon>Fusobacteriales</taxon>
        <taxon>Fusobacteriaceae</taxon>
        <taxon>Fusobacterium</taxon>
    </lineage>
</organism>
<dbReference type="RefSeq" id="WP_129491440.1">
    <property type="nucleotide sequence ID" value="NZ_SBAP01000020.1"/>
</dbReference>
<sequence length="196" mass="22182">MEHFLEVKNLEVAEAMLRGIPNGIERAVAGTVNKALGKVKTEMKAKVTSEYNIKKMEVEKLLVLQKANFSTLRGTISARSYRTPLSKFIGTYSRKNGIKVRVKKTEGFKNLQGKERLFGKPFVANVETGHEGTQHMGIFQRKTEKGRYPIEQLYTVSISEMLGSETVSEYAVEKGQDYLEQIMAKEVDRILKGYVK</sequence>
<protein>
    <submittedName>
        <fullName evidence="1">Uncharacterized protein</fullName>
    </submittedName>
</protein>
<gene>
    <name evidence="1" type="ORF">EPT53_08255</name>
</gene>
<dbReference type="AlphaFoldDB" id="A0A4Q2KTZ8"/>
<reference evidence="1 2" key="1">
    <citation type="submission" date="2019-01" db="EMBL/GenBank/DDBJ databases">
        <title>Fusobacterium necrophorum Isolated From the Uterus of Dairy Cows.</title>
        <authorList>
            <person name="Francis A.M."/>
        </authorList>
    </citation>
    <scope>NUCLEOTIDE SEQUENCE [LARGE SCALE GENOMIC DNA]</scope>
    <source>
        <strain evidence="1 2">KG35</strain>
    </source>
</reference>
<accession>A0A4Q2KTZ8</accession>
<name>A0A4Q2KTZ8_9FUSO</name>
<comment type="caution">
    <text evidence="1">The sequence shown here is derived from an EMBL/GenBank/DDBJ whole genome shotgun (WGS) entry which is preliminary data.</text>
</comment>
<dbReference type="Proteomes" id="UP000289216">
    <property type="component" value="Unassembled WGS sequence"/>
</dbReference>
<dbReference type="Pfam" id="PF06763">
    <property type="entry name" value="Minor_tail_Z"/>
    <property type="match status" value="1"/>
</dbReference>
<proteinExistence type="predicted"/>
<evidence type="ECO:0000313" key="1">
    <source>
        <dbReference type="EMBL" id="RXZ68995.1"/>
    </source>
</evidence>